<sequence>MEDFSLSPLGYLDPVGVGRGDGDGAELGAAVGRHGVGSPRLQRRATASPDLVSPLGRGDRRQARSSPAPLCGPGRGWLAAAMVADVAAMKLATTAADCGACRDTGPRQEPRCHEGGVAPSSMLWL</sequence>
<name>A0A0D3EQJ6_9ORYZ</name>
<dbReference type="EnsemblPlants" id="OBART01G20730.1">
    <property type="protein sequence ID" value="OBART01G20730.1"/>
    <property type="gene ID" value="OBART01G20730"/>
</dbReference>
<evidence type="ECO:0000256" key="1">
    <source>
        <dbReference type="SAM" id="MobiDB-lite"/>
    </source>
</evidence>
<dbReference type="Proteomes" id="UP000026960">
    <property type="component" value="Chromosome 1"/>
</dbReference>
<reference evidence="2" key="1">
    <citation type="journal article" date="2009" name="Rice">
        <title>De Novo Next Generation Sequencing of Plant Genomes.</title>
        <authorList>
            <person name="Rounsley S."/>
            <person name="Marri P.R."/>
            <person name="Yu Y."/>
            <person name="He R."/>
            <person name="Sisneros N."/>
            <person name="Goicoechea J.L."/>
            <person name="Lee S.J."/>
            <person name="Angelova A."/>
            <person name="Kudrna D."/>
            <person name="Luo M."/>
            <person name="Affourtit J."/>
            <person name="Desany B."/>
            <person name="Knight J."/>
            <person name="Niazi F."/>
            <person name="Egholm M."/>
            <person name="Wing R.A."/>
        </authorList>
    </citation>
    <scope>NUCLEOTIDE SEQUENCE [LARGE SCALE GENOMIC DNA]</scope>
    <source>
        <strain evidence="2">cv. IRGC 105608</strain>
    </source>
</reference>
<protein>
    <submittedName>
        <fullName evidence="2">Uncharacterized protein</fullName>
    </submittedName>
</protein>
<proteinExistence type="predicted"/>
<reference evidence="2" key="2">
    <citation type="submission" date="2015-03" db="UniProtKB">
        <authorList>
            <consortium name="EnsemblPlants"/>
        </authorList>
    </citation>
    <scope>IDENTIFICATION</scope>
</reference>
<dbReference type="HOGENOM" id="CLU_1952337_0_0_1"/>
<accession>A0A0D3EQJ6</accession>
<evidence type="ECO:0000313" key="2">
    <source>
        <dbReference type="EnsemblPlants" id="OBART01G20730.1"/>
    </source>
</evidence>
<feature type="compositionally biased region" description="Basic and acidic residues" evidence="1">
    <location>
        <begin position="104"/>
        <end position="114"/>
    </location>
</feature>
<keyword evidence="3" id="KW-1185">Reference proteome</keyword>
<dbReference type="AlphaFoldDB" id="A0A0D3EQJ6"/>
<feature type="region of interest" description="Disordered" evidence="1">
    <location>
        <begin position="1"/>
        <end position="70"/>
    </location>
</feature>
<feature type="region of interest" description="Disordered" evidence="1">
    <location>
        <begin position="104"/>
        <end position="125"/>
    </location>
</feature>
<organism evidence="2">
    <name type="scientific">Oryza barthii</name>
    <dbReference type="NCBI Taxonomy" id="65489"/>
    <lineage>
        <taxon>Eukaryota</taxon>
        <taxon>Viridiplantae</taxon>
        <taxon>Streptophyta</taxon>
        <taxon>Embryophyta</taxon>
        <taxon>Tracheophyta</taxon>
        <taxon>Spermatophyta</taxon>
        <taxon>Magnoliopsida</taxon>
        <taxon>Liliopsida</taxon>
        <taxon>Poales</taxon>
        <taxon>Poaceae</taxon>
        <taxon>BOP clade</taxon>
        <taxon>Oryzoideae</taxon>
        <taxon>Oryzeae</taxon>
        <taxon>Oryzinae</taxon>
        <taxon>Oryza</taxon>
    </lineage>
</organism>
<dbReference type="PaxDb" id="65489-OBART01G20730.1"/>
<dbReference type="Gramene" id="OBART01G20730.1">
    <property type="protein sequence ID" value="OBART01G20730.1"/>
    <property type="gene ID" value="OBART01G20730"/>
</dbReference>
<evidence type="ECO:0000313" key="3">
    <source>
        <dbReference type="Proteomes" id="UP000026960"/>
    </source>
</evidence>